<name>A0A3B0YME1_9ZZZZ</name>
<accession>A0A3B0YME1</accession>
<dbReference type="EMBL" id="UOFI01000168">
    <property type="protein sequence ID" value="VAW69556.1"/>
    <property type="molecule type" value="Genomic_DNA"/>
</dbReference>
<dbReference type="Gene3D" id="1.25.40.750">
    <property type="entry name" value="Domain of unknown function DUF5071"/>
    <property type="match status" value="1"/>
</dbReference>
<evidence type="ECO:0000313" key="2">
    <source>
        <dbReference type="EMBL" id="VAW69556.1"/>
    </source>
</evidence>
<proteinExistence type="predicted"/>
<reference evidence="2" key="1">
    <citation type="submission" date="2018-06" db="EMBL/GenBank/DDBJ databases">
        <authorList>
            <person name="Zhirakovskaya E."/>
        </authorList>
    </citation>
    <scope>NUCLEOTIDE SEQUENCE</scope>
</reference>
<organism evidence="2">
    <name type="scientific">hydrothermal vent metagenome</name>
    <dbReference type="NCBI Taxonomy" id="652676"/>
    <lineage>
        <taxon>unclassified sequences</taxon>
        <taxon>metagenomes</taxon>
        <taxon>ecological metagenomes</taxon>
    </lineage>
</organism>
<dbReference type="Pfam" id="PF16804">
    <property type="entry name" value="DUF5071"/>
    <property type="match status" value="1"/>
</dbReference>
<gene>
    <name evidence="2" type="ORF">MNBD_GAMMA09-2516</name>
</gene>
<protein>
    <recommendedName>
        <fullName evidence="1">DUF5071 domain-containing protein</fullName>
    </recommendedName>
</protein>
<feature type="domain" description="DUF5071" evidence="1">
    <location>
        <begin position="9"/>
        <end position="113"/>
    </location>
</feature>
<evidence type="ECO:0000259" key="1">
    <source>
        <dbReference type="Pfam" id="PF16804"/>
    </source>
</evidence>
<dbReference type="AlphaFoldDB" id="A0A3B0YME1"/>
<dbReference type="InterPro" id="IPR031837">
    <property type="entry name" value="DUF5071"/>
</dbReference>
<dbReference type="InterPro" id="IPR038692">
    <property type="entry name" value="Cthe_2751_sf"/>
</dbReference>
<sequence>MCNVHSTIKDKSDIETVEQIIAVGYPHNISYLDELLSRTCDPNWPVAGKIYQYFISLGVSEVERVKNITSGDTDYWWRHSIPVQIIACYDNATFERFTDGLISIARQADSEEYDIGALRILSERNLVSDHEMAKRAKRNLFVYNLYIKETLNVAENAINKSPLSEHTL</sequence>